<dbReference type="RefSeq" id="WP_188388180.1">
    <property type="nucleotide sequence ID" value="NZ_BMFK01000001.1"/>
</dbReference>
<dbReference type="Proteomes" id="UP000605259">
    <property type="component" value="Unassembled WGS sequence"/>
</dbReference>
<dbReference type="GO" id="GO:0016791">
    <property type="term" value="F:phosphatase activity"/>
    <property type="evidence" value="ECO:0007669"/>
    <property type="project" value="TreeGrafter"/>
</dbReference>
<dbReference type="InterPro" id="IPR023214">
    <property type="entry name" value="HAD_sf"/>
</dbReference>
<dbReference type="PANTHER" id="PTHR10000:SF8">
    <property type="entry name" value="HAD SUPERFAMILY HYDROLASE-LIKE, TYPE 3"/>
    <property type="match status" value="1"/>
</dbReference>
<dbReference type="EMBL" id="BMFK01000001">
    <property type="protein sequence ID" value="GGE69636.1"/>
    <property type="molecule type" value="Genomic_DNA"/>
</dbReference>
<proteinExistence type="predicted"/>
<dbReference type="GO" id="GO:0005829">
    <property type="term" value="C:cytosol"/>
    <property type="evidence" value="ECO:0007669"/>
    <property type="project" value="TreeGrafter"/>
</dbReference>
<dbReference type="SUPFAM" id="SSF56784">
    <property type="entry name" value="HAD-like"/>
    <property type="match status" value="1"/>
</dbReference>
<dbReference type="InterPro" id="IPR006379">
    <property type="entry name" value="HAD-SF_hydro_IIB"/>
</dbReference>
<dbReference type="NCBIfam" id="TIGR01484">
    <property type="entry name" value="HAD-SF-IIB"/>
    <property type="match status" value="1"/>
</dbReference>
<sequence>MIKLFISDIDGTILHNGTISPHDIDALHTAVKQGVTLCFASGRLDNEITHLLQETNVPFHRISQNGAFIHTHTNEQLHATAFEQDILADLLEAVEGDNFVVYISDANTYYIKKKCDLVREIEERANLTSIELPTLYEEIGNTIHPVKFAIGGETEDLFTLQKKISAQFGDRISAYISAPQCLDIVPANVSKGGSIMMLLETLGLKPEETACIGDSYNDLPMFKVIPNSFAMENADDAVKKHTKYVVPSVKDAIDIILATRV</sequence>
<dbReference type="Gene3D" id="3.40.50.1000">
    <property type="entry name" value="HAD superfamily/HAD-like"/>
    <property type="match status" value="1"/>
</dbReference>
<dbReference type="NCBIfam" id="TIGR00099">
    <property type="entry name" value="Cof-subfamily"/>
    <property type="match status" value="1"/>
</dbReference>
<dbReference type="InterPro" id="IPR000150">
    <property type="entry name" value="Cof"/>
</dbReference>
<name>A0A917EPQ8_9BACI</name>
<dbReference type="InterPro" id="IPR036412">
    <property type="entry name" value="HAD-like_sf"/>
</dbReference>
<dbReference type="Pfam" id="PF08282">
    <property type="entry name" value="Hydrolase_3"/>
    <property type="match status" value="1"/>
</dbReference>
<comment type="caution">
    <text evidence="1">The sequence shown here is derived from an EMBL/GenBank/DDBJ whole genome shotgun (WGS) entry which is preliminary data.</text>
</comment>
<accession>A0A917EPQ8</accession>
<dbReference type="SFLD" id="SFLDG01140">
    <property type="entry name" value="C2.B:_Phosphomannomutase_and_P"/>
    <property type="match status" value="1"/>
</dbReference>
<gene>
    <name evidence="1" type="ORF">GCM10007140_19580</name>
</gene>
<keyword evidence="2" id="KW-1185">Reference proteome</keyword>
<evidence type="ECO:0000313" key="2">
    <source>
        <dbReference type="Proteomes" id="UP000605259"/>
    </source>
</evidence>
<organism evidence="1 2">
    <name type="scientific">Priestia taiwanensis</name>
    <dbReference type="NCBI Taxonomy" id="1347902"/>
    <lineage>
        <taxon>Bacteria</taxon>
        <taxon>Bacillati</taxon>
        <taxon>Bacillota</taxon>
        <taxon>Bacilli</taxon>
        <taxon>Bacillales</taxon>
        <taxon>Bacillaceae</taxon>
        <taxon>Priestia</taxon>
    </lineage>
</organism>
<dbReference type="PANTHER" id="PTHR10000">
    <property type="entry name" value="PHOSPHOSERINE PHOSPHATASE"/>
    <property type="match status" value="1"/>
</dbReference>
<evidence type="ECO:0000313" key="1">
    <source>
        <dbReference type="EMBL" id="GGE69636.1"/>
    </source>
</evidence>
<protein>
    <submittedName>
        <fullName evidence="1">Haloacid dehalogenase</fullName>
    </submittedName>
</protein>
<reference evidence="1" key="1">
    <citation type="journal article" date="2014" name="Int. J. Syst. Evol. Microbiol.">
        <title>Complete genome sequence of Corynebacterium casei LMG S-19264T (=DSM 44701T), isolated from a smear-ripened cheese.</title>
        <authorList>
            <consortium name="US DOE Joint Genome Institute (JGI-PGF)"/>
            <person name="Walter F."/>
            <person name="Albersmeier A."/>
            <person name="Kalinowski J."/>
            <person name="Ruckert C."/>
        </authorList>
    </citation>
    <scope>NUCLEOTIDE SEQUENCE</scope>
    <source>
        <strain evidence="1">CGMCC 1.12698</strain>
    </source>
</reference>
<dbReference type="GO" id="GO:0000287">
    <property type="term" value="F:magnesium ion binding"/>
    <property type="evidence" value="ECO:0007669"/>
    <property type="project" value="TreeGrafter"/>
</dbReference>
<dbReference type="SFLD" id="SFLDS00003">
    <property type="entry name" value="Haloacid_Dehalogenase"/>
    <property type="match status" value="1"/>
</dbReference>
<dbReference type="AlphaFoldDB" id="A0A917EPQ8"/>
<dbReference type="Gene3D" id="3.30.1240.10">
    <property type="match status" value="1"/>
</dbReference>
<reference evidence="1" key="2">
    <citation type="submission" date="2020-09" db="EMBL/GenBank/DDBJ databases">
        <authorList>
            <person name="Sun Q."/>
            <person name="Zhou Y."/>
        </authorList>
    </citation>
    <scope>NUCLEOTIDE SEQUENCE</scope>
    <source>
        <strain evidence="1">CGMCC 1.12698</strain>
    </source>
</reference>